<dbReference type="InterPro" id="IPR003661">
    <property type="entry name" value="HisK_dim/P_dom"/>
</dbReference>
<reference evidence="7 8" key="1">
    <citation type="submission" date="2019-04" db="EMBL/GenBank/DDBJ databases">
        <authorList>
            <person name="Feng G."/>
            <person name="Zhang J."/>
            <person name="Zhu H."/>
        </authorList>
    </citation>
    <scope>NUCLEOTIDE SEQUENCE [LARGE SCALE GENOMIC DNA]</scope>
    <source>
        <strain evidence="7 8">9PBR-1</strain>
    </source>
</reference>
<dbReference type="Pfam" id="PF02518">
    <property type="entry name" value="HATPase_c"/>
    <property type="match status" value="1"/>
</dbReference>
<dbReference type="InterPro" id="IPR011990">
    <property type="entry name" value="TPR-like_helical_dom_sf"/>
</dbReference>
<comment type="caution">
    <text evidence="7">The sequence shown here is derived from an EMBL/GenBank/DDBJ whole genome shotgun (WGS) entry which is preliminary data.</text>
</comment>
<dbReference type="SUPFAM" id="SSF47384">
    <property type="entry name" value="Homodimeric domain of signal transducing histidine kinase"/>
    <property type="match status" value="1"/>
</dbReference>
<dbReference type="EMBL" id="SRMB01000003">
    <property type="protein sequence ID" value="TGE26306.1"/>
    <property type="molecule type" value="Genomic_DNA"/>
</dbReference>
<evidence type="ECO:0000313" key="8">
    <source>
        <dbReference type="Proteomes" id="UP000298471"/>
    </source>
</evidence>
<evidence type="ECO:0000313" key="7">
    <source>
        <dbReference type="EMBL" id="TGE26306.1"/>
    </source>
</evidence>
<dbReference type="SMART" id="SM00387">
    <property type="entry name" value="HATPase_c"/>
    <property type="match status" value="1"/>
</dbReference>
<dbReference type="InterPro" id="IPR005467">
    <property type="entry name" value="His_kinase_dom"/>
</dbReference>
<dbReference type="SUPFAM" id="SSF55874">
    <property type="entry name" value="ATPase domain of HSP90 chaperone/DNA topoisomerase II/histidine kinase"/>
    <property type="match status" value="1"/>
</dbReference>
<keyword evidence="3" id="KW-0597">Phosphoprotein</keyword>
<dbReference type="CDD" id="cd00082">
    <property type="entry name" value="HisKA"/>
    <property type="match status" value="1"/>
</dbReference>
<keyword evidence="5" id="KW-0812">Transmembrane</keyword>
<dbReference type="Pfam" id="PF00512">
    <property type="entry name" value="HisKA"/>
    <property type="match status" value="1"/>
</dbReference>
<comment type="catalytic activity">
    <reaction evidence="1">
        <text>ATP + protein L-histidine = ADP + protein N-phospho-L-histidine.</text>
        <dbReference type="EC" id="2.7.13.3"/>
    </reaction>
</comment>
<dbReference type="Gene3D" id="1.10.287.130">
    <property type="match status" value="1"/>
</dbReference>
<evidence type="ECO:0000256" key="4">
    <source>
        <dbReference type="PROSITE-ProRule" id="PRU00339"/>
    </source>
</evidence>
<dbReference type="Proteomes" id="UP000298471">
    <property type="component" value="Unassembled WGS sequence"/>
</dbReference>
<dbReference type="GO" id="GO:0000155">
    <property type="term" value="F:phosphorelay sensor kinase activity"/>
    <property type="evidence" value="ECO:0007669"/>
    <property type="project" value="InterPro"/>
</dbReference>
<dbReference type="InterPro" id="IPR004358">
    <property type="entry name" value="Sig_transdc_His_kin-like_C"/>
</dbReference>
<dbReference type="InterPro" id="IPR036890">
    <property type="entry name" value="HATPase_C_sf"/>
</dbReference>
<organism evidence="7 8">
    <name type="scientific">Hymenobacter metallicola</name>
    <dbReference type="NCBI Taxonomy" id="2563114"/>
    <lineage>
        <taxon>Bacteria</taxon>
        <taxon>Pseudomonadati</taxon>
        <taxon>Bacteroidota</taxon>
        <taxon>Cytophagia</taxon>
        <taxon>Cytophagales</taxon>
        <taxon>Hymenobacteraceae</taxon>
        <taxon>Hymenobacter</taxon>
    </lineage>
</organism>
<keyword evidence="5" id="KW-0472">Membrane</keyword>
<evidence type="ECO:0000256" key="2">
    <source>
        <dbReference type="ARBA" id="ARBA00012438"/>
    </source>
</evidence>
<feature type="domain" description="Histidine kinase" evidence="6">
    <location>
        <begin position="509"/>
        <end position="745"/>
    </location>
</feature>
<evidence type="ECO:0000256" key="3">
    <source>
        <dbReference type="ARBA" id="ARBA00022553"/>
    </source>
</evidence>
<dbReference type="RefSeq" id="WP_135396216.1">
    <property type="nucleotide sequence ID" value="NZ_SRMB01000003.1"/>
</dbReference>
<feature type="repeat" description="TPR" evidence="4">
    <location>
        <begin position="171"/>
        <end position="204"/>
    </location>
</feature>
<dbReference type="InterPro" id="IPR036097">
    <property type="entry name" value="HisK_dim/P_sf"/>
</dbReference>
<dbReference type="OrthoDB" id="9806995at2"/>
<dbReference type="PROSITE" id="PS50109">
    <property type="entry name" value="HIS_KIN"/>
    <property type="match status" value="1"/>
</dbReference>
<name>A0A4Z0QA29_9BACT</name>
<dbReference type="Gene3D" id="3.30.565.10">
    <property type="entry name" value="Histidine kinase-like ATPase, C-terminal domain"/>
    <property type="match status" value="1"/>
</dbReference>
<dbReference type="SMART" id="SM00028">
    <property type="entry name" value="TPR"/>
    <property type="match status" value="3"/>
</dbReference>
<evidence type="ECO:0000256" key="1">
    <source>
        <dbReference type="ARBA" id="ARBA00000085"/>
    </source>
</evidence>
<proteinExistence type="predicted"/>
<dbReference type="EC" id="2.7.13.3" evidence="2"/>
<dbReference type="SUPFAM" id="SSF48452">
    <property type="entry name" value="TPR-like"/>
    <property type="match status" value="1"/>
</dbReference>
<gene>
    <name evidence="7" type="ORF">E5K02_16020</name>
</gene>
<dbReference type="AlphaFoldDB" id="A0A4Z0QA29"/>
<dbReference type="Gene3D" id="1.25.40.10">
    <property type="entry name" value="Tetratricopeptide repeat domain"/>
    <property type="match status" value="1"/>
</dbReference>
<keyword evidence="4" id="KW-0802">TPR repeat</keyword>
<dbReference type="PRINTS" id="PR00344">
    <property type="entry name" value="BCTRLSENSOR"/>
</dbReference>
<dbReference type="PANTHER" id="PTHR43065:SF42">
    <property type="entry name" value="TWO-COMPONENT SENSOR PPRA"/>
    <property type="match status" value="1"/>
</dbReference>
<sequence length="745" mass="84185">MHFIKGRYLLFLVVLLLQSQLSEAQHWYWDADYDSLRTVLSGQQADAVRLRTIVHILDVIELTEPKRRLQALPLLEELLQVNSRVKSLDDTPYRLLETGLKRWGLQTKDIRSLEAIKQAVESFDKVGHPIPRLLIDMAPLYNQLEQPKARYQYFQKKLVYYRLQGAAENVAACYLVLGGSYRHMGDYNQAINHYLKAADLFKNFDWMLYTNELMVAGSTYADWGNVDRALYYLRQAQDLETKHAVGGLRKFYTLAALSRLHLQKDHYTVAQQYADLALKAAWQDTVNGRLYVAYGCVDNANILLKTGQLTAALPLLQRAQYLADSMQLMISGRPGELQLDAAWAQYYASTHQYNNAEQYWLTAYQKATKAHLNGLRTKYLAQIIRHYSLRKQSARVQQYTQLYLALADSMSAAQGAYHVAQYEGERLEQAQSAQIANLRQVQAVQAVHLRKRNQLLGGAGLTLVILSGLGGLLYWQLRRNKRTLQQLRQTQNQLVASEKWAFVGELSAGIAHELQNPLSFMKKFAEVSTAMIDSMPQQTTTDGNLEQKILAGLKQNLQEISQHGVRASSIIKDMLEHSRAGTGQRELSQLNELVQEYLRLAYQALLGTEKTLAVQIDTDLDPTLLPVQIVPQDMGRVLLNLFTNALYAVQQRQQLEAEGYIPTVRVSTRQLPEQVEIRVTDNGVGMAESVRTKIFEPFFTTKPAGQGTGLGLSLSIDIVKAHSGTLRVESQLGQGTECIISLPRG</sequence>
<keyword evidence="5" id="KW-1133">Transmembrane helix</keyword>
<dbReference type="InterPro" id="IPR003594">
    <property type="entry name" value="HATPase_dom"/>
</dbReference>
<accession>A0A4Z0QA29</accession>
<keyword evidence="8" id="KW-1185">Reference proteome</keyword>
<evidence type="ECO:0000259" key="6">
    <source>
        <dbReference type="PROSITE" id="PS50109"/>
    </source>
</evidence>
<feature type="transmembrane region" description="Helical" evidence="5">
    <location>
        <begin position="455"/>
        <end position="475"/>
    </location>
</feature>
<protein>
    <recommendedName>
        <fullName evidence="2">histidine kinase</fullName>
        <ecNumber evidence="2">2.7.13.3</ecNumber>
    </recommendedName>
</protein>
<dbReference type="PANTHER" id="PTHR43065">
    <property type="entry name" value="SENSOR HISTIDINE KINASE"/>
    <property type="match status" value="1"/>
</dbReference>
<dbReference type="InterPro" id="IPR019734">
    <property type="entry name" value="TPR_rpt"/>
</dbReference>
<evidence type="ECO:0000256" key="5">
    <source>
        <dbReference type="SAM" id="Phobius"/>
    </source>
</evidence>
<dbReference type="PROSITE" id="PS50005">
    <property type="entry name" value="TPR"/>
    <property type="match status" value="1"/>
</dbReference>
<dbReference type="SMART" id="SM00388">
    <property type="entry name" value="HisKA"/>
    <property type="match status" value="1"/>
</dbReference>